<sequence length="172" mass="17925">MRKEIVGVMLAAVGLAGCVVVDASRDGGKPVAAESETIRYETGACFGACPVYTVTIAPDGKGTFEGQRFTAVTGTRSFQASPEAYHLFAAKLAPYRPQGERQLRAGQPGCARLATDQPSVDVRWTGSGAAPSHLNAYFGCDMEQNAAMFRALADAPRALPIGGFIGGGARPT</sequence>
<evidence type="ECO:0000313" key="2">
    <source>
        <dbReference type="EMBL" id="NYD89532.1"/>
    </source>
</evidence>
<keyword evidence="3" id="KW-1185">Reference proteome</keyword>
<comment type="caution">
    <text evidence="2">The sequence shown here is derived from an EMBL/GenBank/DDBJ whole genome shotgun (WGS) entry which is preliminary data.</text>
</comment>
<accession>A0A7Y9FM43</accession>
<proteinExistence type="predicted"/>
<feature type="domain" description="DUF6438" evidence="1">
    <location>
        <begin position="37"/>
        <end position="138"/>
    </location>
</feature>
<evidence type="ECO:0000259" key="1">
    <source>
        <dbReference type="Pfam" id="PF20033"/>
    </source>
</evidence>
<organism evidence="2 3">
    <name type="scientific">Sphingomonas melonis</name>
    <dbReference type="NCBI Taxonomy" id="152682"/>
    <lineage>
        <taxon>Bacteria</taxon>
        <taxon>Pseudomonadati</taxon>
        <taxon>Pseudomonadota</taxon>
        <taxon>Alphaproteobacteria</taxon>
        <taxon>Sphingomonadales</taxon>
        <taxon>Sphingomonadaceae</taxon>
        <taxon>Sphingomonas</taxon>
    </lineage>
</organism>
<reference evidence="2 3" key="1">
    <citation type="submission" date="2020-07" db="EMBL/GenBank/DDBJ databases">
        <authorList>
            <person name="Partida-Martinez L."/>
            <person name="Huntemann M."/>
            <person name="Clum A."/>
            <person name="Wang J."/>
            <person name="Palaniappan K."/>
            <person name="Ritter S."/>
            <person name="Chen I.-M."/>
            <person name="Stamatis D."/>
            <person name="Reddy T."/>
            <person name="O'Malley R."/>
            <person name="Daum C."/>
            <person name="Shapiro N."/>
            <person name="Ivanova N."/>
            <person name="Kyrpides N."/>
            <person name="Woyke T."/>
        </authorList>
    </citation>
    <scope>NUCLEOTIDE SEQUENCE [LARGE SCALE GENOMIC DNA]</scope>
    <source>
        <strain evidence="2 3">AS2.3</strain>
    </source>
</reference>
<protein>
    <recommendedName>
        <fullName evidence="1">DUF6438 domain-containing protein</fullName>
    </recommendedName>
</protein>
<dbReference type="Pfam" id="PF20033">
    <property type="entry name" value="DUF6438"/>
    <property type="match status" value="1"/>
</dbReference>
<dbReference type="EMBL" id="JACCBY010000001">
    <property type="protein sequence ID" value="NYD89532.1"/>
    <property type="molecule type" value="Genomic_DNA"/>
</dbReference>
<evidence type="ECO:0000313" key="3">
    <source>
        <dbReference type="Proteomes" id="UP000517753"/>
    </source>
</evidence>
<dbReference type="RefSeq" id="WP_179507960.1">
    <property type="nucleotide sequence ID" value="NZ_JACCBY010000001.1"/>
</dbReference>
<dbReference type="PROSITE" id="PS51257">
    <property type="entry name" value="PROKAR_LIPOPROTEIN"/>
    <property type="match status" value="1"/>
</dbReference>
<dbReference type="Proteomes" id="UP000517753">
    <property type="component" value="Unassembled WGS sequence"/>
</dbReference>
<dbReference type="InterPro" id="IPR045497">
    <property type="entry name" value="DUF6438"/>
</dbReference>
<gene>
    <name evidence="2" type="ORF">HD841_001301</name>
</gene>
<reference evidence="2 3" key="2">
    <citation type="submission" date="2020-08" db="EMBL/GenBank/DDBJ databases">
        <title>The Agave Microbiome: Exploring the role of microbial communities in plant adaptations to desert environments.</title>
        <authorList>
            <person name="Partida-Martinez L.P."/>
        </authorList>
    </citation>
    <scope>NUCLEOTIDE SEQUENCE [LARGE SCALE GENOMIC DNA]</scope>
    <source>
        <strain evidence="2 3">AS2.3</strain>
    </source>
</reference>
<name>A0A7Y9FM43_9SPHN</name>
<dbReference type="AlphaFoldDB" id="A0A7Y9FM43"/>